<reference evidence="2" key="1">
    <citation type="submission" date="2020-02" db="EMBL/GenBank/DDBJ databases">
        <authorList>
            <person name="Meier V. D."/>
        </authorList>
    </citation>
    <scope>NUCLEOTIDE SEQUENCE</scope>
    <source>
        <strain evidence="2">AVDCRST_MAG49</strain>
    </source>
</reference>
<evidence type="ECO:0000313" key="2">
    <source>
        <dbReference type="EMBL" id="CAA9572201.1"/>
    </source>
</evidence>
<evidence type="ECO:0000256" key="1">
    <source>
        <dbReference type="SAM" id="MobiDB-lite"/>
    </source>
</evidence>
<dbReference type="EMBL" id="CADCWG010000261">
    <property type="protein sequence ID" value="CAA9572201.1"/>
    <property type="molecule type" value="Genomic_DNA"/>
</dbReference>
<dbReference type="AlphaFoldDB" id="A0A6J4VCF2"/>
<protein>
    <submittedName>
        <fullName evidence="2">Uncharacterized protein</fullName>
    </submittedName>
</protein>
<accession>A0A6J4VCF2</accession>
<organism evidence="2">
    <name type="scientific">uncultured Thermomicrobiales bacterium</name>
    <dbReference type="NCBI Taxonomy" id="1645740"/>
    <lineage>
        <taxon>Bacteria</taxon>
        <taxon>Pseudomonadati</taxon>
        <taxon>Thermomicrobiota</taxon>
        <taxon>Thermomicrobia</taxon>
        <taxon>Thermomicrobiales</taxon>
        <taxon>environmental samples</taxon>
    </lineage>
</organism>
<sequence length="38" mass="4204">MAGGDGRDRPTTRAANREIEPLPRDNRHCRGDTAAGRR</sequence>
<name>A0A6J4VCF2_9BACT</name>
<proteinExistence type="predicted"/>
<feature type="region of interest" description="Disordered" evidence="1">
    <location>
        <begin position="1"/>
        <end position="38"/>
    </location>
</feature>
<feature type="compositionally biased region" description="Basic and acidic residues" evidence="1">
    <location>
        <begin position="1"/>
        <end position="31"/>
    </location>
</feature>
<gene>
    <name evidence="2" type="ORF">AVDCRST_MAG49-3746</name>
</gene>